<protein>
    <submittedName>
        <fullName evidence="10">ABC transporter ATP-binding protein</fullName>
    </submittedName>
</protein>
<dbReference type="PANTHER" id="PTHR43394:SF1">
    <property type="entry name" value="ATP-BINDING CASSETTE SUB-FAMILY B MEMBER 10, MITOCHONDRIAL"/>
    <property type="match status" value="1"/>
</dbReference>
<keyword evidence="6 7" id="KW-0472">Membrane</keyword>
<dbReference type="InterPro" id="IPR011527">
    <property type="entry name" value="ABC1_TM_dom"/>
</dbReference>
<feature type="transmembrane region" description="Helical" evidence="7">
    <location>
        <begin position="259"/>
        <end position="283"/>
    </location>
</feature>
<dbReference type="InterPro" id="IPR017871">
    <property type="entry name" value="ABC_transporter-like_CS"/>
</dbReference>
<dbReference type="Pfam" id="PF00664">
    <property type="entry name" value="ABC_membrane"/>
    <property type="match status" value="1"/>
</dbReference>
<name>A0ABS5CAZ4_9BACL</name>
<dbReference type="CDD" id="cd07346">
    <property type="entry name" value="ABC_6TM_exporters"/>
    <property type="match status" value="1"/>
</dbReference>
<dbReference type="Gene3D" id="1.20.1560.10">
    <property type="entry name" value="ABC transporter type 1, transmembrane domain"/>
    <property type="match status" value="1"/>
</dbReference>
<organism evidence="10 11">
    <name type="scientific">Paenibacillus lignilyticus</name>
    <dbReference type="NCBI Taxonomy" id="1172615"/>
    <lineage>
        <taxon>Bacteria</taxon>
        <taxon>Bacillati</taxon>
        <taxon>Bacillota</taxon>
        <taxon>Bacilli</taxon>
        <taxon>Bacillales</taxon>
        <taxon>Paenibacillaceae</taxon>
        <taxon>Paenibacillus</taxon>
    </lineage>
</organism>
<keyword evidence="11" id="KW-1185">Reference proteome</keyword>
<evidence type="ECO:0000256" key="5">
    <source>
        <dbReference type="ARBA" id="ARBA00022989"/>
    </source>
</evidence>
<evidence type="ECO:0000256" key="3">
    <source>
        <dbReference type="ARBA" id="ARBA00022741"/>
    </source>
</evidence>
<evidence type="ECO:0000256" key="7">
    <source>
        <dbReference type="SAM" id="Phobius"/>
    </source>
</evidence>
<feature type="transmembrane region" description="Helical" evidence="7">
    <location>
        <begin position="289"/>
        <end position="309"/>
    </location>
</feature>
<dbReference type="Proteomes" id="UP000673394">
    <property type="component" value="Unassembled WGS sequence"/>
</dbReference>
<sequence length="589" mass="64811">MNVSHGRSKPETNQHETPPSLMQVMRRYFTVNKKYTSILVSAILFSLLTSAVLSLMTQSFHAIIDQFGTSGTIVNKQTAFLLLALMVFIPSQYLQQFLGMKYSELCDRNLRNTNFAIVSGIDKQLQDDHNSGDILSRANSDLVQINESLQNYFSVKLPQQIIGIVALAASLFISWQLTLFSLAIVPLIAFLQVRISAPLTRFVHQRQQAAGESLSVANHLMGGYEIAKAYKLGDLLRQRYEAAVDRAADSGIEANRATILLAPLSQVLLFLPQIIICGFGVYLASIHQITSGGVMSVIILSVFIGNPIGDLSSVLSAFKTARGCATRVFELWDWSPEPTGGTATRPANDLIRLSDVVFSYGDQSPVLRGISFAVNRGEHIALVGTSGSGKSTAIKLLMALYHKQEGDIEIFGHAVEDWATDALREHISYVGQDTYLFAGTLRDNVAMGNQSATDAQIQAVIDAALLQDIDMKRDIGERGMHLSGGQRQRVAIARAMLKDAPLLLLDEPTSALDTQSEAMVSETLRRLMDGRTVIIIAHRLSALRHIDRVLCLHDGQIVESGTHEQLMALQGIYYRLYKSQEADKDENCD</sequence>
<evidence type="ECO:0000259" key="8">
    <source>
        <dbReference type="PROSITE" id="PS50893"/>
    </source>
</evidence>
<feature type="domain" description="ABC transmembrane type-1" evidence="9">
    <location>
        <begin position="42"/>
        <end position="320"/>
    </location>
</feature>
<feature type="transmembrane region" description="Helical" evidence="7">
    <location>
        <begin position="35"/>
        <end position="57"/>
    </location>
</feature>
<dbReference type="PROSITE" id="PS50893">
    <property type="entry name" value="ABC_TRANSPORTER_2"/>
    <property type="match status" value="1"/>
</dbReference>
<gene>
    <name evidence="10" type="ORF">I8J30_10650</name>
</gene>
<accession>A0ABS5CAZ4</accession>
<keyword evidence="3" id="KW-0547">Nucleotide-binding</keyword>
<feature type="transmembrane region" description="Helical" evidence="7">
    <location>
        <begin position="78"/>
        <end position="95"/>
    </location>
</feature>
<evidence type="ECO:0000313" key="10">
    <source>
        <dbReference type="EMBL" id="MBP3963159.1"/>
    </source>
</evidence>
<evidence type="ECO:0000313" key="11">
    <source>
        <dbReference type="Proteomes" id="UP000673394"/>
    </source>
</evidence>
<dbReference type="PROSITE" id="PS50929">
    <property type="entry name" value="ABC_TM1F"/>
    <property type="match status" value="1"/>
</dbReference>
<dbReference type="PROSITE" id="PS00211">
    <property type="entry name" value="ABC_TRANSPORTER_1"/>
    <property type="match status" value="1"/>
</dbReference>
<dbReference type="PANTHER" id="PTHR43394">
    <property type="entry name" value="ATP-DEPENDENT PERMEASE MDL1, MITOCHONDRIAL"/>
    <property type="match status" value="1"/>
</dbReference>
<evidence type="ECO:0000259" key="9">
    <source>
        <dbReference type="PROSITE" id="PS50929"/>
    </source>
</evidence>
<comment type="subcellular location">
    <subcellularLocation>
        <location evidence="1">Cell membrane</location>
        <topology evidence="1">Multi-pass membrane protein</topology>
    </subcellularLocation>
</comment>
<dbReference type="InterPro" id="IPR036640">
    <property type="entry name" value="ABC1_TM_sf"/>
</dbReference>
<evidence type="ECO:0000256" key="6">
    <source>
        <dbReference type="ARBA" id="ARBA00023136"/>
    </source>
</evidence>
<dbReference type="RefSeq" id="WP_210658042.1">
    <property type="nucleotide sequence ID" value="NZ_JAGKSP010000003.1"/>
</dbReference>
<evidence type="ECO:0000256" key="1">
    <source>
        <dbReference type="ARBA" id="ARBA00004651"/>
    </source>
</evidence>
<dbReference type="SUPFAM" id="SSF90123">
    <property type="entry name" value="ABC transporter transmembrane region"/>
    <property type="match status" value="1"/>
</dbReference>
<keyword evidence="5 7" id="KW-1133">Transmembrane helix</keyword>
<dbReference type="InterPro" id="IPR003593">
    <property type="entry name" value="AAA+_ATPase"/>
</dbReference>
<dbReference type="SUPFAM" id="SSF52540">
    <property type="entry name" value="P-loop containing nucleoside triphosphate hydrolases"/>
    <property type="match status" value="1"/>
</dbReference>
<proteinExistence type="predicted"/>
<dbReference type="EMBL" id="JAGKSP010000003">
    <property type="protein sequence ID" value="MBP3963159.1"/>
    <property type="molecule type" value="Genomic_DNA"/>
</dbReference>
<keyword evidence="2 7" id="KW-0812">Transmembrane</keyword>
<dbReference type="Pfam" id="PF00005">
    <property type="entry name" value="ABC_tran"/>
    <property type="match status" value="1"/>
</dbReference>
<dbReference type="SMART" id="SM00382">
    <property type="entry name" value="AAA"/>
    <property type="match status" value="1"/>
</dbReference>
<feature type="domain" description="ABC transporter" evidence="8">
    <location>
        <begin position="351"/>
        <end position="579"/>
    </location>
</feature>
<reference evidence="10 11" key="1">
    <citation type="submission" date="2021-04" db="EMBL/GenBank/DDBJ databases">
        <title>Paenibacillus sp. DLE-14 whole genome sequence.</title>
        <authorList>
            <person name="Ham Y.J."/>
        </authorList>
    </citation>
    <scope>NUCLEOTIDE SEQUENCE [LARGE SCALE GENOMIC DNA]</scope>
    <source>
        <strain evidence="10 11">DLE-14</strain>
    </source>
</reference>
<evidence type="ECO:0000256" key="4">
    <source>
        <dbReference type="ARBA" id="ARBA00022840"/>
    </source>
</evidence>
<dbReference type="Gene3D" id="3.40.50.300">
    <property type="entry name" value="P-loop containing nucleotide triphosphate hydrolases"/>
    <property type="match status" value="1"/>
</dbReference>
<dbReference type="InterPro" id="IPR039421">
    <property type="entry name" value="Type_1_exporter"/>
</dbReference>
<dbReference type="GO" id="GO:0005524">
    <property type="term" value="F:ATP binding"/>
    <property type="evidence" value="ECO:0007669"/>
    <property type="project" value="UniProtKB-KW"/>
</dbReference>
<keyword evidence="4 10" id="KW-0067">ATP-binding</keyword>
<comment type="caution">
    <text evidence="10">The sequence shown here is derived from an EMBL/GenBank/DDBJ whole genome shotgun (WGS) entry which is preliminary data.</text>
</comment>
<dbReference type="InterPro" id="IPR003439">
    <property type="entry name" value="ABC_transporter-like_ATP-bd"/>
</dbReference>
<evidence type="ECO:0000256" key="2">
    <source>
        <dbReference type="ARBA" id="ARBA00022692"/>
    </source>
</evidence>
<feature type="transmembrane region" description="Helical" evidence="7">
    <location>
        <begin position="161"/>
        <end position="191"/>
    </location>
</feature>
<dbReference type="InterPro" id="IPR027417">
    <property type="entry name" value="P-loop_NTPase"/>
</dbReference>